<dbReference type="HOGENOM" id="CLU_004184_15_0_1"/>
<dbReference type="OrthoDB" id="4161734at2759"/>
<dbReference type="InterPro" id="IPR010730">
    <property type="entry name" value="HET"/>
</dbReference>
<sequence length="527" mass="60685">MAFSALSPARTIHLLELHPGPTSSVLSCKIHQACLGDPLFKYKALSYCWGDSATPATMYVDGKAVKIGHNLDLCINLQDPKERSRLVAMMKDIYAGAEEVVVWLGEEGSDTLRAFRLLHGLADLWDMAPEDAKRLLSSLVRNQQFRAHWLALGQFLGRAWWQRIWVLQEIVMARKSFVLCGRWAAEWDQIERATASFKESFIYIDELQESNIFHQSEELRTFRQNAANLLLIKRLRIFVKDGCLRSSRHDFSNLLELAKDKDTTEPRDKIYALLGIGKELKCPDLLEVDYAITACQLYMRVCQVLYHYTGTVNFLELIERDRIAMDEQDLGLPDWCPDWRAPSARSDSFAFLDGVTVSPRYPNSESRTIRLEFTRGSTSKCKFDLESKRLMVKGFKVDRVRAVEMRWVDLDAEFRASLEPTKSYGKRICWHLPSPEEEHECNIFWSSRLSSVRLPENENELTLGPPNVKSREVAQLNTSCFKTQRHQLLGQTNVPVQQGDYICAFLGARMPYILRLQNGTWRFIGQW</sequence>
<protein>
    <recommendedName>
        <fullName evidence="1">Heterokaryon incompatibility domain-containing protein</fullName>
    </recommendedName>
</protein>
<dbReference type="VEuPathDB" id="FungiDB:PV06_11057"/>
<evidence type="ECO:0000313" key="2">
    <source>
        <dbReference type="EMBL" id="KIW36768.1"/>
    </source>
</evidence>
<organism evidence="2 3">
    <name type="scientific">Exophiala oligosperma</name>
    <dbReference type="NCBI Taxonomy" id="215243"/>
    <lineage>
        <taxon>Eukaryota</taxon>
        <taxon>Fungi</taxon>
        <taxon>Dikarya</taxon>
        <taxon>Ascomycota</taxon>
        <taxon>Pezizomycotina</taxon>
        <taxon>Eurotiomycetes</taxon>
        <taxon>Chaetothyriomycetidae</taxon>
        <taxon>Chaetothyriales</taxon>
        <taxon>Herpotrichiellaceae</taxon>
        <taxon>Exophiala</taxon>
    </lineage>
</organism>
<dbReference type="AlphaFoldDB" id="A0A0D2D0F4"/>
<dbReference type="Proteomes" id="UP000053342">
    <property type="component" value="Unassembled WGS sequence"/>
</dbReference>
<accession>A0A0D2D0F4</accession>
<name>A0A0D2D0F4_9EURO</name>
<dbReference type="EMBL" id="KN847349">
    <property type="protein sequence ID" value="KIW36768.1"/>
    <property type="molecule type" value="Genomic_DNA"/>
</dbReference>
<keyword evidence="3" id="KW-1185">Reference proteome</keyword>
<evidence type="ECO:0000259" key="1">
    <source>
        <dbReference type="Pfam" id="PF06985"/>
    </source>
</evidence>
<dbReference type="RefSeq" id="XP_016256984.1">
    <property type="nucleotide sequence ID" value="XM_016412671.1"/>
</dbReference>
<feature type="domain" description="Heterokaryon incompatibility" evidence="1">
    <location>
        <begin position="73"/>
        <end position="169"/>
    </location>
</feature>
<gene>
    <name evidence="2" type="ORF">PV06_11057</name>
</gene>
<reference evidence="2 3" key="1">
    <citation type="submission" date="2015-01" db="EMBL/GenBank/DDBJ databases">
        <title>The Genome Sequence of Exophiala oligosperma CBS72588.</title>
        <authorList>
            <consortium name="The Broad Institute Genomics Platform"/>
            <person name="Cuomo C."/>
            <person name="de Hoog S."/>
            <person name="Gorbushina A."/>
            <person name="Stielow B."/>
            <person name="Teixiera M."/>
            <person name="Abouelleil A."/>
            <person name="Chapman S.B."/>
            <person name="Priest M."/>
            <person name="Young S.K."/>
            <person name="Wortman J."/>
            <person name="Nusbaum C."/>
            <person name="Birren B."/>
        </authorList>
    </citation>
    <scope>NUCLEOTIDE SEQUENCE [LARGE SCALE GENOMIC DNA]</scope>
    <source>
        <strain evidence="2 3">CBS 72588</strain>
    </source>
</reference>
<dbReference type="PANTHER" id="PTHR24148:SF64">
    <property type="entry name" value="HETEROKARYON INCOMPATIBILITY DOMAIN-CONTAINING PROTEIN"/>
    <property type="match status" value="1"/>
</dbReference>
<dbReference type="InterPro" id="IPR052895">
    <property type="entry name" value="HetReg/Transcr_Mod"/>
</dbReference>
<dbReference type="GeneID" id="27363131"/>
<evidence type="ECO:0000313" key="3">
    <source>
        <dbReference type="Proteomes" id="UP000053342"/>
    </source>
</evidence>
<dbReference type="Pfam" id="PF06985">
    <property type="entry name" value="HET"/>
    <property type="match status" value="1"/>
</dbReference>
<proteinExistence type="predicted"/>
<dbReference type="PANTHER" id="PTHR24148">
    <property type="entry name" value="ANKYRIN REPEAT DOMAIN-CONTAINING PROTEIN 39 HOMOLOG-RELATED"/>
    <property type="match status" value="1"/>
</dbReference>